<evidence type="ECO:0000256" key="1">
    <source>
        <dbReference type="ARBA" id="ARBA00004141"/>
    </source>
</evidence>
<dbReference type="InterPro" id="IPR003663">
    <property type="entry name" value="Sugar/inositol_transpt"/>
</dbReference>
<dbReference type="InterPro" id="IPR050360">
    <property type="entry name" value="MFS_Sugar_Transporters"/>
</dbReference>
<feature type="transmembrane region" description="Helical" evidence="8">
    <location>
        <begin position="439"/>
        <end position="461"/>
    </location>
</feature>
<evidence type="ECO:0000256" key="7">
    <source>
        <dbReference type="RuleBase" id="RU003346"/>
    </source>
</evidence>
<organism evidence="10 11">
    <name type="scientific">Oidiodendron maius (strain Zn)</name>
    <dbReference type="NCBI Taxonomy" id="913774"/>
    <lineage>
        <taxon>Eukaryota</taxon>
        <taxon>Fungi</taxon>
        <taxon>Dikarya</taxon>
        <taxon>Ascomycota</taxon>
        <taxon>Pezizomycotina</taxon>
        <taxon>Leotiomycetes</taxon>
        <taxon>Leotiomycetes incertae sedis</taxon>
        <taxon>Myxotrichaceae</taxon>
        <taxon>Oidiodendron</taxon>
    </lineage>
</organism>
<evidence type="ECO:0000256" key="4">
    <source>
        <dbReference type="ARBA" id="ARBA00022692"/>
    </source>
</evidence>
<reference evidence="11" key="2">
    <citation type="submission" date="2015-01" db="EMBL/GenBank/DDBJ databases">
        <title>Evolutionary Origins and Diversification of the Mycorrhizal Mutualists.</title>
        <authorList>
            <consortium name="DOE Joint Genome Institute"/>
            <consortium name="Mycorrhizal Genomics Consortium"/>
            <person name="Kohler A."/>
            <person name="Kuo A."/>
            <person name="Nagy L.G."/>
            <person name="Floudas D."/>
            <person name="Copeland A."/>
            <person name="Barry K.W."/>
            <person name="Cichocki N."/>
            <person name="Veneault-Fourrey C."/>
            <person name="LaButti K."/>
            <person name="Lindquist E.A."/>
            <person name="Lipzen A."/>
            <person name="Lundell T."/>
            <person name="Morin E."/>
            <person name="Murat C."/>
            <person name="Riley R."/>
            <person name="Ohm R."/>
            <person name="Sun H."/>
            <person name="Tunlid A."/>
            <person name="Henrissat B."/>
            <person name="Grigoriev I.V."/>
            <person name="Hibbett D.S."/>
            <person name="Martin F."/>
        </authorList>
    </citation>
    <scope>NUCLEOTIDE SEQUENCE [LARGE SCALE GENOMIC DNA]</scope>
    <source>
        <strain evidence="11">Zn</strain>
    </source>
</reference>
<keyword evidence="11" id="KW-1185">Reference proteome</keyword>
<evidence type="ECO:0000313" key="11">
    <source>
        <dbReference type="Proteomes" id="UP000054321"/>
    </source>
</evidence>
<feature type="transmembrane region" description="Helical" evidence="8">
    <location>
        <begin position="307"/>
        <end position="328"/>
    </location>
</feature>
<dbReference type="InterPro" id="IPR020846">
    <property type="entry name" value="MFS_dom"/>
</dbReference>
<comment type="subcellular location">
    <subcellularLocation>
        <location evidence="1">Membrane</location>
        <topology evidence="1">Multi-pass membrane protein</topology>
    </subcellularLocation>
</comment>
<dbReference type="HOGENOM" id="CLU_001265_11_5_1"/>
<dbReference type="OrthoDB" id="6612291at2759"/>
<keyword evidence="3 7" id="KW-0813">Transport</keyword>
<dbReference type="SUPFAM" id="SSF103473">
    <property type="entry name" value="MFS general substrate transporter"/>
    <property type="match status" value="1"/>
</dbReference>
<dbReference type="EMBL" id="KN832870">
    <property type="protein sequence ID" value="KIN08367.1"/>
    <property type="molecule type" value="Genomic_DNA"/>
</dbReference>
<gene>
    <name evidence="10" type="ORF">OIDMADRAFT_152600</name>
</gene>
<feature type="transmembrane region" description="Helical" evidence="8">
    <location>
        <begin position="406"/>
        <end position="427"/>
    </location>
</feature>
<feature type="transmembrane region" description="Helical" evidence="8">
    <location>
        <begin position="128"/>
        <end position="148"/>
    </location>
</feature>
<feature type="transmembrane region" description="Helical" evidence="8">
    <location>
        <begin position="473"/>
        <end position="490"/>
    </location>
</feature>
<dbReference type="Pfam" id="PF00083">
    <property type="entry name" value="Sugar_tr"/>
    <property type="match status" value="1"/>
</dbReference>
<dbReference type="PANTHER" id="PTHR48022">
    <property type="entry name" value="PLASTIDIC GLUCOSE TRANSPORTER 4"/>
    <property type="match status" value="1"/>
</dbReference>
<name>A0A0C3I1Q3_OIDMZ</name>
<dbReference type="PANTHER" id="PTHR48022:SF83">
    <property type="entry name" value="MAJOR FACILITATOR SUPERFAMILY (MFS) PROFILE DOMAIN-CONTAINING PROTEIN"/>
    <property type="match status" value="1"/>
</dbReference>
<evidence type="ECO:0000259" key="9">
    <source>
        <dbReference type="PROSITE" id="PS50850"/>
    </source>
</evidence>
<sequence length="533" mass="59967">MEKQQASNPLAEPVKGRVIVVNEEARAATGEEHKLGIFEALSTYPKIVIWCMFLCLPIIGIQYDQTVMGAYYALPAFQQRYGRFVGGKFVIEAQWQTAITMAGYLGQIFGALGVALYPLDRFGPRRTLSAAVLGITGCIFIQFFSQSIEVLYVGELLQGILSGCFIVICVSYASELAPLALRGILSSYANLCAVMGQFIGTGVTFAFQGRLDQWAYRVPFAIQWWWCLLYFMFIWFTPESPYWLVRKDREEDAVKVLTRLSGRHDSEQDARNRVLVIRETNRMEKEMSQGATFMDCFRGANLRRTEICVVAYIIQIWGGGAFQGYSTLFFELAGLPSKNAFALSLGTKAFAFTGTVLSWFILWRVGRRTLYCSGEAMLTVFLFLIGILDVIPHYSSHPGLQYAQAFMLFLFSFVYDCTIGPVEYVLLGEISSTRLRGKTIAVALAIKAVFGIVNSVSMPYMMNSDHANWRGKAGFLFGGLNLLFTLWAFMRIPETKGRTFEEIDLLFEMGVKARDFRKYLSDADFEEHQSSAG</sequence>
<dbReference type="InterPro" id="IPR036259">
    <property type="entry name" value="MFS_trans_sf"/>
</dbReference>
<feature type="transmembrane region" description="Helical" evidence="8">
    <location>
        <begin position="214"/>
        <end position="237"/>
    </location>
</feature>
<evidence type="ECO:0000256" key="5">
    <source>
        <dbReference type="ARBA" id="ARBA00022989"/>
    </source>
</evidence>
<dbReference type="PROSITE" id="PS00217">
    <property type="entry name" value="SUGAR_TRANSPORT_2"/>
    <property type="match status" value="1"/>
</dbReference>
<dbReference type="AlphaFoldDB" id="A0A0C3I1Q3"/>
<feature type="transmembrane region" description="Helical" evidence="8">
    <location>
        <begin position="160"/>
        <end position="181"/>
    </location>
</feature>
<feature type="transmembrane region" description="Helical" evidence="8">
    <location>
        <begin position="47"/>
        <end position="73"/>
    </location>
</feature>
<dbReference type="GO" id="GO:0016020">
    <property type="term" value="C:membrane"/>
    <property type="evidence" value="ECO:0007669"/>
    <property type="project" value="UniProtKB-SubCell"/>
</dbReference>
<dbReference type="Proteomes" id="UP000054321">
    <property type="component" value="Unassembled WGS sequence"/>
</dbReference>
<reference evidence="10 11" key="1">
    <citation type="submission" date="2014-04" db="EMBL/GenBank/DDBJ databases">
        <authorList>
            <consortium name="DOE Joint Genome Institute"/>
            <person name="Kuo A."/>
            <person name="Martino E."/>
            <person name="Perotto S."/>
            <person name="Kohler A."/>
            <person name="Nagy L.G."/>
            <person name="Floudas D."/>
            <person name="Copeland A."/>
            <person name="Barry K.W."/>
            <person name="Cichocki N."/>
            <person name="Veneault-Fourrey C."/>
            <person name="LaButti K."/>
            <person name="Lindquist E.A."/>
            <person name="Lipzen A."/>
            <person name="Lundell T."/>
            <person name="Morin E."/>
            <person name="Murat C."/>
            <person name="Sun H."/>
            <person name="Tunlid A."/>
            <person name="Henrissat B."/>
            <person name="Grigoriev I.V."/>
            <person name="Hibbett D.S."/>
            <person name="Martin F."/>
            <person name="Nordberg H.P."/>
            <person name="Cantor M.N."/>
            <person name="Hua S.X."/>
        </authorList>
    </citation>
    <scope>NUCLEOTIDE SEQUENCE [LARGE SCALE GENOMIC DNA]</scope>
    <source>
        <strain evidence="10 11">Zn</strain>
    </source>
</reference>
<feature type="transmembrane region" description="Helical" evidence="8">
    <location>
        <begin position="93"/>
        <end position="116"/>
    </location>
</feature>
<feature type="transmembrane region" description="Helical" evidence="8">
    <location>
        <begin position="340"/>
        <end position="363"/>
    </location>
</feature>
<keyword evidence="5 8" id="KW-1133">Transmembrane helix</keyword>
<evidence type="ECO:0000256" key="3">
    <source>
        <dbReference type="ARBA" id="ARBA00022448"/>
    </source>
</evidence>
<evidence type="ECO:0000256" key="2">
    <source>
        <dbReference type="ARBA" id="ARBA00010992"/>
    </source>
</evidence>
<keyword evidence="4 8" id="KW-0812">Transmembrane</keyword>
<proteinExistence type="inferred from homology"/>
<dbReference type="InParanoid" id="A0A0C3I1Q3"/>
<dbReference type="InterPro" id="IPR005829">
    <property type="entry name" value="Sugar_transporter_CS"/>
</dbReference>
<dbReference type="FunFam" id="1.20.1250.20:FF:000078">
    <property type="entry name" value="MFS maltose transporter, putative"/>
    <property type="match status" value="1"/>
</dbReference>
<dbReference type="NCBIfam" id="TIGR00879">
    <property type="entry name" value="SP"/>
    <property type="match status" value="1"/>
</dbReference>
<dbReference type="Gene3D" id="1.20.1250.20">
    <property type="entry name" value="MFS general substrate transporter like domains"/>
    <property type="match status" value="1"/>
</dbReference>
<feature type="transmembrane region" description="Helical" evidence="8">
    <location>
        <begin position="375"/>
        <end position="394"/>
    </location>
</feature>
<comment type="similarity">
    <text evidence="2 7">Belongs to the major facilitator superfamily. Sugar transporter (TC 2.A.1.1) family.</text>
</comment>
<feature type="domain" description="Major facilitator superfamily (MFS) profile" evidence="9">
    <location>
        <begin position="50"/>
        <end position="496"/>
    </location>
</feature>
<evidence type="ECO:0000256" key="6">
    <source>
        <dbReference type="ARBA" id="ARBA00023136"/>
    </source>
</evidence>
<dbReference type="PROSITE" id="PS50850">
    <property type="entry name" value="MFS"/>
    <property type="match status" value="1"/>
</dbReference>
<evidence type="ECO:0000313" key="10">
    <source>
        <dbReference type="EMBL" id="KIN08367.1"/>
    </source>
</evidence>
<keyword evidence="6 8" id="KW-0472">Membrane</keyword>
<dbReference type="InterPro" id="IPR005828">
    <property type="entry name" value="MFS_sugar_transport-like"/>
</dbReference>
<protein>
    <recommendedName>
        <fullName evidence="9">Major facilitator superfamily (MFS) profile domain-containing protein</fullName>
    </recommendedName>
</protein>
<accession>A0A0C3I1Q3</accession>
<evidence type="ECO:0000256" key="8">
    <source>
        <dbReference type="SAM" id="Phobius"/>
    </source>
</evidence>
<feature type="transmembrane region" description="Helical" evidence="8">
    <location>
        <begin position="188"/>
        <end position="208"/>
    </location>
</feature>
<dbReference type="GO" id="GO:0005351">
    <property type="term" value="F:carbohydrate:proton symporter activity"/>
    <property type="evidence" value="ECO:0007669"/>
    <property type="project" value="TreeGrafter"/>
</dbReference>